<evidence type="ECO:0008006" key="9">
    <source>
        <dbReference type="Google" id="ProtNLM"/>
    </source>
</evidence>
<dbReference type="Pfam" id="PF14759">
    <property type="entry name" value="Reductase_C"/>
    <property type="match status" value="1"/>
</dbReference>
<proteinExistence type="predicted"/>
<dbReference type="PANTHER" id="PTHR43557:SF2">
    <property type="entry name" value="RIESKE DOMAIN-CONTAINING PROTEIN-RELATED"/>
    <property type="match status" value="1"/>
</dbReference>
<dbReference type="Proteomes" id="UP000437709">
    <property type="component" value="Unassembled WGS sequence"/>
</dbReference>
<gene>
    <name evidence="7" type="ORF">GB881_00585</name>
</gene>
<evidence type="ECO:0000256" key="1">
    <source>
        <dbReference type="ARBA" id="ARBA00001974"/>
    </source>
</evidence>
<reference evidence="7 8" key="1">
    <citation type="submission" date="2019-10" db="EMBL/GenBank/DDBJ databases">
        <title>Georgenia wutianyii sp. nov. and Georgenia yuyongxinii sp. nov. isolated from plateau pika (Ochotona curzoniae) in the Qinghai-Tibet plateau of China.</title>
        <authorList>
            <person name="Tian Z."/>
        </authorList>
    </citation>
    <scope>NUCLEOTIDE SEQUENCE [LARGE SCALE GENOMIC DNA]</scope>
    <source>
        <strain evidence="7 8">JCM 19765</strain>
    </source>
</reference>
<evidence type="ECO:0000256" key="3">
    <source>
        <dbReference type="ARBA" id="ARBA00022827"/>
    </source>
</evidence>
<organism evidence="7 8">
    <name type="scientific">Georgenia subflava</name>
    <dbReference type="NCBI Taxonomy" id="1622177"/>
    <lineage>
        <taxon>Bacteria</taxon>
        <taxon>Bacillati</taxon>
        <taxon>Actinomycetota</taxon>
        <taxon>Actinomycetes</taxon>
        <taxon>Micrococcales</taxon>
        <taxon>Bogoriellaceae</taxon>
        <taxon>Georgenia</taxon>
    </lineage>
</organism>
<comment type="caution">
    <text evidence="7">The sequence shown here is derived from an EMBL/GenBank/DDBJ whole genome shotgun (WGS) entry which is preliminary data.</text>
</comment>
<evidence type="ECO:0000259" key="6">
    <source>
        <dbReference type="Pfam" id="PF14759"/>
    </source>
</evidence>
<keyword evidence="4" id="KW-0560">Oxidoreductase</keyword>
<comment type="cofactor">
    <cofactor evidence="1">
        <name>FAD</name>
        <dbReference type="ChEBI" id="CHEBI:57692"/>
    </cofactor>
</comment>
<dbReference type="PRINTS" id="PR00368">
    <property type="entry name" value="FADPNR"/>
</dbReference>
<accession>A0A6N7EHD0</accession>
<dbReference type="Gene3D" id="3.50.50.60">
    <property type="entry name" value="FAD/NAD(P)-binding domain"/>
    <property type="match status" value="2"/>
</dbReference>
<evidence type="ECO:0000259" key="5">
    <source>
        <dbReference type="Pfam" id="PF07992"/>
    </source>
</evidence>
<dbReference type="InterPro" id="IPR016156">
    <property type="entry name" value="FAD/NAD-linked_Rdtase_dimer_sf"/>
</dbReference>
<keyword evidence="2" id="KW-0285">Flavoprotein</keyword>
<dbReference type="GO" id="GO:0005737">
    <property type="term" value="C:cytoplasm"/>
    <property type="evidence" value="ECO:0007669"/>
    <property type="project" value="TreeGrafter"/>
</dbReference>
<dbReference type="AlphaFoldDB" id="A0A6N7EHD0"/>
<feature type="domain" description="FAD/NAD(P)-binding" evidence="5">
    <location>
        <begin position="9"/>
        <end position="303"/>
    </location>
</feature>
<dbReference type="EMBL" id="WHPC01000001">
    <property type="protein sequence ID" value="MPV35556.1"/>
    <property type="molecule type" value="Genomic_DNA"/>
</dbReference>
<dbReference type="PANTHER" id="PTHR43557">
    <property type="entry name" value="APOPTOSIS-INDUCING FACTOR 1"/>
    <property type="match status" value="1"/>
</dbReference>
<evidence type="ECO:0000256" key="2">
    <source>
        <dbReference type="ARBA" id="ARBA00022630"/>
    </source>
</evidence>
<dbReference type="PRINTS" id="PR00411">
    <property type="entry name" value="PNDRDTASEI"/>
</dbReference>
<name>A0A6N7EHD0_9MICO</name>
<evidence type="ECO:0000313" key="7">
    <source>
        <dbReference type="EMBL" id="MPV35556.1"/>
    </source>
</evidence>
<sequence>MSTDHAGGVVVVGAGHAGVQVAFGLRAGGWDGAVTLLDTDRRVPYERPPLSKELLADGGPELAPPLRKAELYPAKQIVRVPGVEVARLDRDRRVAVDAEGAEYGYQHLVLCNGSRVRRLDVPGGNLPGVHYLKSHVDATRLRTALQPGRRVVVVGAGYIGLEVAAAAAKRGCEVTVLEFNDRVMARVTGETVSRYFEHLHQLHGADVRLGVSVTGVEGDDIATGVVLSTGETVPADVVVVGVGVVPNDELARASGIDCHDGVLVDERALTSDPAVSAAGDVARWWSHGELPSRRLECIQNATHGAKRVVAHLLGRPAGEPEVPWFWTVQHGVRLQTAGLWDPADEVVLRGSAATGSFSVLYLRHGVLAAIDTINAVQDFLPGKKLIAAGLPIDPARAADPTIKLSASVRELAHA</sequence>
<keyword evidence="8" id="KW-1185">Reference proteome</keyword>
<dbReference type="InterPro" id="IPR050446">
    <property type="entry name" value="FAD-oxidoreductase/Apoptosis"/>
</dbReference>
<dbReference type="InterPro" id="IPR023753">
    <property type="entry name" value="FAD/NAD-binding_dom"/>
</dbReference>
<dbReference type="Pfam" id="PF07992">
    <property type="entry name" value="Pyr_redox_2"/>
    <property type="match status" value="1"/>
</dbReference>
<feature type="domain" description="Reductase C-terminal" evidence="6">
    <location>
        <begin position="324"/>
        <end position="405"/>
    </location>
</feature>
<dbReference type="RefSeq" id="WP_152193456.1">
    <property type="nucleotide sequence ID" value="NZ_VUKD01000001.1"/>
</dbReference>
<dbReference type="OrthoDB" id="1145at2"/>
<evidence type="ECO:0000313" key="8">
    <source>
        <dbReference type="Proteomes" id="UP000437709"/>
    </source>
</evidence>
<dbReference type="SUPFAM" id="SSF55424">
    <property type="entry name" value="FAD/NAD-linked reductases, dimerisation (C-terminal) domain"/>
    <property type="match status" value="1"/>
</dbReference>
<dbReference type="InterPro" id="IPR036188">
    <property type="entry name" value="FAD/NAD-bd_sf"/>
</dbReference>
<dbReference type="SUPFAM" id="SSF51905">
    <property type="entry name" value="FAD/NAD(P)-binding domain"/>
    <property type="match status" value="1"/>
</dbReference>
<evidence type="ECO:0000256" key="4">
    <source>
        <dbReference type="ARBA" id="ARBA00023002"/>
    </source>
</evidence>
<protein>
    <recommendedName>
        <fullName evidence="9">Pyridine nucleotide-disulfide oxidoreductase</fullName>
    </recommendedName>
</protein>
<keyword evidence="3" id="KW-0274">FAD</keyword>
<dbReference type="Gene3D" id="3.30.390.30">
    <property type="match status" value="1"/>
</dbReference>
<dbReference type="InterPro" id="IPR028202">
    <property type="entry name" value="Reductase_C"/>
</dbReference>
<dbReference type="GO" id="GO:0016651">
    <property type="term" value="F:oxidoreductase activity, acting on NAD(P)H"/>
    <property type="evidence" value="ECO:0007669"/>
    <property type="project" value="TreeGrafter"/>
</dbReference>